<dbReference type="HOGENOM" id="CLU_1120119_0_0_1"/>
<dbReference type="eggNOG" id="ENOG502T4MZ">
    <property type="taxonomic scope" value="Eukaryota"/>
</dbReference>
<dbReference type="AlphaFoldDB" id="A0A066X7U0"/>
<evidence type="ECO:0000256" key="1">
    <source>
        <dbReference type="SAM" id="MobiDB-lite"/>
    </source>
</evidence>
<reference evidence="3" key="1">
    <citation type="journal article" date="2014" name="Genome Announc.">
        <title>Draft genome sequence of Colletotrichum sublineola, a destructive pathogen of cultivated sorghum.</title>
        <authorList>
            <person name="Baroncelli R."/>
            <person name="Sanz-Martin J.M."/>
            <person name="Rech G.E."/>
            <person name="Sukno S.A."/>
            <person name="Thon M.R."/>
        </authorList>
    </citation>
    <scope>NUCLEOTIDE SEQUENCE [LARGE SCALE GENOMIC DNA]</scope>
    <source>
        <strain evidence="3">TX430BB</strain>
    </source>
</reference>
<comment type="caution">
    <text evidence="2">The sequence shown here is derived from an EMBL/GenBank/DDBJ whole genome shotgun (WGS) entry which is preliminary data.</text>
</comment>
<feature type="compositionally biased region" description="Low complexity" evidence="1">
    <location>
        <begin position="19"/>
        <end position="35"/>
    </location>
</feature>
<feature type="compositionally biased region" description="Polar residues" evidence="1">
    <location>
        <begin position="227"/>
        <end position="241"/>
    </location>
</feature>
<sequence length="248" mass="25797">MEGFDKVTDLAEQLTGKEQAGQGQQRQQDSPQAAGSNQQWAGVGLEAKKVFADYQVDQAVGKGPEYNKIGALAQKAFSAYNSGGEKGNLVGIGKEVAAGFSGGEEVEKARSSGEVGDGMSKSGGGQRSLRTDESDADGGGGARSQKTLGDPLHSTTADAKTDSASERFSAQEAPYEAAGLGSQTERDAQDDTMSKKGDLDKDEGVCTGGQRPDTERVVSTRDKGDSLESSVDTGGKTASSDRLNDWEE</sequence>
<evidence type="ECO:0000313" key="2">
    <source>
        <dbReference type="EMBL" id="KDN61816.1"/>
    </source>
</evidence>
<dbReference type="EMBL" id="JMSE01001382">
    <property type="protein sequence ID" value="KDN61816.1"/>
    <property type="molecule type" value="Genomic_DNA"/>
</dbReference>
<feature type="region of interest" description="Disordered" evidence="1">
    <location>
        <begin position="99"/>
        <end position="248"/>
    </location>
</feature>
<protein>
    <submittedName>
        <fullName evidence="2">Uncharacterized protein</fullName>
    </submittedName>
</protein>
<proteinExistence type="predicted"/>
<feature type="compositionally biased region" description="Basic and acidic residues" evidence="1">
    <location>
        <begin position="184"/>
        <end position="204"/>
    </location>
</feature>
<dbReference type="OrthoDB" id="4851002at2759"/>
<dbReference type="Proteomes" id="UP000027238">
    <property type="component" value="Unassembled WGS sequence"/>
</dbReference>
<organism evidence="2 3">
    <name type="scientific">Colletotrichum sublineola</name>
    <name type="common">Sorghum anthracnose fungus</name>
    <dbReference type="NCBI Taxonomy" id="1173701"/>
    <lineage>
        <taxon>Eukaryota</taxon>
        <taxon>Fungi</taxon>
        <taxon>Dikarya</taxon>
        <taxon>Ascomycota</taxon>
        <taxon>Pezizomycotina</taxon>
        <taxon>Sordariomycetes</taxon>
        <taxon>Hypocreomycetidae</taxon>
        <taxon>Glomerellales</taxon>
        <taxon>Glomerellaceae</taxon>
        <taxon>Colletotrichum</taxon>
        <taxon>Colletotrichum graminicola species complex</taxon>
    </lineage>
</organism>
<dbReference type="OMA" id="AGKGPEY"/>
<gene>
    <name evidence="2" type="ORF">CSUB01_00361</name>
</gene>
<feature type="compositionally biased region" description="Basic and acidic residues" evidence="1">
    <location>
        <begin position="212"/>
        <end position="226"/>
    </location>
</feature>
<evidence type="ECO:0000313" key="3">
    <source>
        <dbReference type="Proteomes" id="UP000027238"/>
    </source>
</evidence>
<feature type="region of interest" description="Disordered" evidence="1">
    <location>
        <begin position="1"/>
        <end position="40"/>
    </location>
</feature>
<accession>A0A066X7U0</accession>
<name>A0A066X7U0_COLSU</name>
<keyword evidence="3" id="KW-1185">Reference proteome</keyword>
<dbReference type="STRING" id="1173701.A0A066X7U0"/>